<evidence type="ECO:0000313" key="12">
    <source>
        <dbReference type="Ensembl" id="ENSLLEP00000046359.1"/>
    </source>
</evidence>
<sequence length="565" mass="62945">MTNDGLPDLTVGSEGKVLVMKTRPVIGVSFSMRFEPAEIRLSVFECPDPKELGKDLSFQLCINTNKKTPLYKDRISARLMYTVTLDSGRTQIRARFKDGGQSQNKAVTVTEGNVCSEHTYQLPECVEDSLSPLTVTLNFSLSGTPVLSEDSPSRHVGQVKFQKNCGSDVQCQDDLRITSFLDSEGTAQLVVGVSLEVNLTIAVQNHGEDSYNSRVVISYPAGLSYRKVTLAQSNKRVSVSCNPLDEAKQVTCDVNKPLLRPNTTAIFVVSFHVSSTADLGDTLSMMANITSDNNDTITDVMRSSARLNVLYGIYVTITSLEESTRHTNFSSRETSDKSSTRYVQHVYKVNNLGQRALPLSVFFMIPVKLKDDPLWEKVEIKSSELGLSNCMVTTHVPAPKNSEDILKTRPVLDCTVATCTYFTCNVSNMEVRTAITFTMSGQVTGQWSQQTQQTKLSLQSEAQILYNTRRYRHILEQNERFVRAQVQARCPPPPGSAGFTEDTNKTGPGRKVSQKWQIYWKGMVPFWSYRSLCQPEECSRRAETSPEFSNKTAGVGRVHAHVHFC</sequence>
<dbReference type="GO" id="GO:0008305">
    <property type="term" value="C:integrin complex"/>
    <property type="evidence" value="ECO:0007669"/>
    <property type="project" value="InterPro"/>
</dbReference>
<dbReference type="InterPro" id="IPR000413">
    <property type="entry name" value="Integrin_alpha"/>
</dbReference>
<dbReference type="GO" id="GO:0098609">
    <property type="term" value="P:cell-cell adhesion"/>
    <property type="evidence" value="ECO:0007669"/>
    <property type="project" value="TreeGrafter"/>
</dbReference>
<dbReference type="GO" id="GO:0007229">
    <property type="term" value="P:integrin-mediated signaling pathway"/>
    <property type="evidence" value="ECO:0007669"/>
    <property type="project" value="UniProtKB-KW"/>
</dbReference>
<evidence type="ECO:0000256" key="6">
    <source>
        <dbReference type="ARBA" id="ARBA00023170"/>
    </source>
</evidence>
<dbReference type="Gene3D" id="2.60.40.1460">
    <property type="entry name" value="Integrin domains. Chain A, domain 2"/>
    <property type="match status" value="1"/>
</dbReference>
<evidence type="ECO:0000256" key="1">
    <source>
        <dbReference type="ARBA" id="ARBA00004479"/>
    </source>
</evidence>
<comment type="similarity">
    <text evidence="2">Belongs to the integrin alpha chain family.</text>
</comment>
<dbReference type="PANTHER" id="PTHR23220:SF118">
    <property type="entry name" value="INTEGRIN ALPHA-X"/>
    <property type="match status" value="1"/>
</dbReference>
<dbReference type="Gene3D" id="2.60.40.1530">
    <property type="entry name" value="ntegrin, alpha v. Chain A, domain 4"/>
    <property type="match status" value="1"/>
</dbReference>
<dbReference type="InterPro" id="IPR013649">
    <property type="entry name" value="Integrin_alpha_Ig-like_1"/>
</dbReference>
<dbReference type="OrthoDB" id="5317514at2759"/>
<keyword evidence="5" id="KW-0472">Membrane</keyword>
<evidence type="ECO:0000256" key="3">
    <source>
        <dbReference type="ARBA" id="ARBA00022889"/>
    </source>
</evidence>
<keyword evidence="7" id="KW-0325">Glycoprotein</keyword>
<reference evidence="12" key="1">
    <citation type="submission" date="2025-08" db="UniProtKB">
        <authorList>
            <consortium name="Ensembl"/>
        </authorList>
    </citation>
    <scope>IDENTIFICATION</scope>
</reference>
<dbReference type="Proteomes" id="UP000694569">
    <property type="component" value="Unplaced"/>
</dbReference>
<organism evidence="12 13">
    <name type="scientific">Leptobrachium leishanense</name>
    <name type="common">Leishan spiny toad</name>
    <dbReference type="NCBI Taxonomy" id="445787"/>
    <lineage>
        <taxon>Eukaryota</taxon>
        <taxon>Metazoa</taxon>
        <taxon>Chordata</taxon>
        <taxon>Craniata</taxon>
        <taxon>Vertebrata</taxon>
        <taxon>Euteleostomi</taxon>
        <taxon>Amphibia</taxon>
        <taxon>Batrachia</taxon>
        <taxon>Anura</taxon>
        <taxon>Pelobatoidea</taxon>
        <taxon>Megophryidae</taxon>
        <taxon>Leptobrachium</taxon>
    </lineage>
</organism>
<dbReference type="PRINTS" id="PR01185">
    <property type="entry name" value="INTEGRINA"/>
</dbReference>
<dbReference type="Ensembl" id="ENSLLET00000048199.1">
    <property type="protein sequence ID" value="ENSLLEP00000046359.1"/>
    <property type="gene ID" value="ENSLLEG00000029396.1"/>
</dbReference>
<dbReference type="GeneTree" id="ENSGT00940000154838"/>
<dbReference type="AlphaFoldDB" id="A0A8C5R204"/>
<keyword evidence="6" id="KW-0675">Receptor</keyword>
<evidence type="ECO:0000256" key="8">
    <source>
        <dbReference type="SAM" id="MobiDB-lite"/>
    </source>
</evidence>
<dbReference type="GO" id="GO:0033627">
    <property type="term" value="P:cell adhesion mediated by integrin"/>
    <property type="evidence" value="ECO:0007669"/>
    <property type="project" value="TreeGrafter"/>
</dbReference>
<proteinExistence type="inferred from homology"/>
<evidence type="ECO:0000256" key="5">
    <source>
        <dbReference type="ARBA" id="ARBA00023136"/>
    </source>
</evidence>
<evidence type="ECO:0000259" key="11">
    <source>
        <dbReference type="Pfam" id="PF21520"/>
    </source>
</evidence>
<keyword evidence="3" id="KW-0130">Cell adhesion</keyword>
<evidence type="ECO:0000256" key="7">
    <source>
        <dbReference type="ARBA" id="ARBA00023180"/>
    </source>
</evidence>
<dbReference type="InterPro" id="IPR032695">
    <property type="entry name" value="Integrin_dom_sf"/>
</dbReference>
<reference evidence="12" key="2">
    <citation type="submission" date="2025-09" db="UniProtKB">
        <authorList>
            <consortium name="Ensembl"/>
        </authorList>
    </citation>
    <scope>IDENTIFICATION</scope>
</reference>
<dbReference type="PANTHER" id="PTHR23220">
    <property type="entry name" value="INTEGRIN ALPHA"/>
    <property type="match status" value="1"/>
</dbReference>
<dbReference type="Pfam" id="PF08441">
    <property type="entry name" value="Integrin_A_Ig_1"/>
    <property type="match status" value="1"/>
</dbReference>
<evidence type="ECO:0000313" key="13">
    <source>
        <dbReference type="Proteomes" id="UP000694569"/>
    </source>
</evidence>
<evidence type="ECO:0000259" key="10">
    <source>
        <dbReference type="Pfam" id="PF20805"/>
    </source>
</evidence>
<evidence type="ECO:0008006" key="14">
    <source>
        <dbReference type="Google" id="ProtNLM"/>
    </source>
</evidence>
<dbReference type="Pfam" id="PF20805">
    <property type="entry name" value="Integrin_A_Ig_2"/>
    <property type="match status" value="1"/>
</dbReference>
<dbReference type="InterPro" id="IPR048285">
    <property type="entry name" value="Integrin_alpha_Ig-like_2"/>
</dbReference>
<keyword evidence="13" id="KW-1185">Reference proteome</keyword>
<dbReference type="GO" id="GO:0007160">
    <property type="term" value="P:cell-matrix adhesion"/>
    <property type="evidence" value="ECO:0007669"/>
    <property type="project" value="TreeGrafter"/>
</dbReference>
<evidence type="ECO:0000256" key="4">
    <source>
        <dbReference type="ARBA" id="ARBA00023037"/>
    </source>
</evidence>
<name>A0A8C5R204_9ANUR</name>
<evidence type="ECO:0000259" key="9">
    <source>
        <dbReference type="Pfam" id="PF08441"/>
    </source>
</evidence>
<dbReference type="GO" id="GO:0005178">
    <property type="term" value="F:integrin binding"/>
    <property type="evidence" value="ECO:0007669"/>
    <property type="project" value="TreeGrafter"/>
</dbReference>
<feature type="domain" description="Integrin alpha-X-like third Ig-like" evidence="11">
    <location>
        <begin position="311"/>
        <end position="489"/>
    </location>
</feature>
<feature type="domain" description="Integrin alpha first immunoglubulin-like" evidence="9">
    <location>
        <begin position="22"/>
        <end position="162"/>
    </location>
</feature>
<evidence type="ECO:0000256" key="2">
    <source>
        <dbReference type="ARBA" id="ARBA00008054"/>
    </source>
</evidence>
<accession>A0A8C5R204</accession>
<feature type="domain" description="Integrin alpha second immunoglobulin-like" evidence="10">
    <location>
        <begin position="165"/>
        <end position="299"/>
    </location>
</feature>
<feature type="region of interest" description="Disordered" evidence="8">
    <location>
        <begin position="491"/>
        <end position="510"/>
    </location>
</feature>
<dbReference type="GO" id="GO:0009897">
    <property type="term" value="C:external side of plasma membrane"/>
    <property type="evidence" value="ECO:0007669"/>
    <property type="project" value="TreeGrafter"/>
</dbReference>
<dbReference type="SUPFAM" id="SSF69179">
    <property type="entry name" value="Integrin domains"/>
    <property type="match status" value="3"/>
</dbReference>
<dbReference type="Gene3D" id="2.60.40.1510">
    <property type="entry name" value="ntegrin, alpha v. Chain A, domain 3"/>
    <property type="match status" value="1"/>
</dbReference>
<comment type="subcellular location">
    <subcellularLocation>
        <location evidence="1">Membrane</location>
        <topology evidence="1">Single-pass type I membrane protein</topology>
    </subcellularLocation>
</comment>
<dbReference type="InterPro" id="IPR048633">
    <property type="entry name" value="ITGAX-like_Ig_3"/>
</dbReference>
<protein>
    <recommendedName>
        <fullName evidence="14">Integrin alpha-2 domain-containing protein</fullName>
    </recommendedName>
</protein>
<keyword evidence="4" id="KW-0401">Integrin</keyword>
<dbReference type="Pfam" id="PF21520">
    <property type="entry name" value="ITGAX-like_Ig_3"/>
    <property type="match status" value="1"/>
</dbReference>